<comment type="caution">
    <text evidence="2">The sequence shown here is derived from an EMBL/GenBank/DDBJ whole genome shotgun (WGS) entry which is preliminary data.</text>
</comment>
<reference evidence="2 3" key="1">
    <citation type="submission" date="2024-05" db="EMBL/GenBank/DDBJ databases">
        <title>Genome sequencing and assembly of Indian major carp, Cirrhinus mrigala (Hamilton, 1822).</title>
        <authorList>
            <person name="Mohindra V."/>
            <person name="Chowdhury L.M."/>
            <person name="Lal K."/>
            <person name="Jena J.K."/>
        </authorList>
    </citation>
    <scope>NUCLEOTIDE SEQUENCE [LARGE SCALE GENOMIC DNA]</scope>
    <source>
        <strain evidence="2">CM1030</strain>
        <tissue evidence="2">Blood</tissue>
    </source>
</reference>
<organism evidence="2 3">
    <name type="scientific">Cirrhinus mrigala</name>
    <name type="common">Mrigala</name>
    <dbReference type="NCBI Taxonomy" id="683832"/>
    <lineage>
        <taxon>Eukaryota</taxon>
        <taxon>Metazoa</taxon>
        <taxon>Chordata</taxon>
        <taxon>Craniata</taxon>
        <taxon>Vertebrata</taxon>
        <taxon>Euteleostomi</taxon>
        <taxon>Actinopterygii</taxon>
        <taxon>Neopterygii</taxon>
        <taxon>Teleostei</taxon>
        <taxon>Ostariophysi</taxon>
        <taxon>Cypriniformes</taxon>
        <taxon>Cyprinidae</taxon>
        <taxon>Labeoninae</taxon>
        <taxon>Labeonini</taxon>
        <taxon>Cirrhinus</taxon>
    </lineage>
</organism>
<name>A0ABD0NIA2_CIRMR</name>
<accession>A0ABD0NIA2</accession>
<feature type="chain" id="PRO_5044873136" evidence="1">
    <location>
        <begin position="26"/>
        <end position="279"/>
    </location>
</feature>
<proteinExistence type="predicted"/>
<sequence length="279" mass="30122">MHRSAPRSHLCWFLFVILQVFQSPGLPWYENPLFPPRAFNPLALHWVLAPSSPPWPFIPLTPPGSLISPTLPWLLALSCPPWPFIPLATTGSLVPPAPPWSVANSPSLENFTFPASPRPLIPLALFPGSNMVTIIIFTLQCPLGIPFGTQSSSVLPSLVPLVPSWSFVTLQDFQSPAVPWHENPLSPPPASEASIPPRAFNPLAPSWLLAPSYPLWPFIPLTPSGSLIPPAPPWSVVNPPSLQDLTPPASPHLSPVPKKPAISGLFWCSSSSSLAHQGV</sequence>
<evidence type="ECO:0000313" key="2">
    <source>
        <dbReference type="EMBL" id="KAL0160053.1"/>
    </source>
</evidence>
<evidence type="ECO:0000256" key="1">
    <source>
        <dbReference type="SAM" id="SignalP"/>
    </source>
</evidence>
<evidence type="ECO:0000313" key="3">
    <source>
        <dbReference type="Proteomes" id="UP001529510"/>
    </source>
</evidence>
<dbReference type="AlphaFoldDB" id="A0ABD0NIA2"/>
<keyword evidence="1" id="KW-0732">Signal</keyword>
<dbReference type="Proteomes" id="UP001529510">
    <property type="component" value="Unassembled WGS sequence"/>
</dbReference>
<keyword evidence="3" id="KW-1185">Reference proteome</keyword>
<feature type="signal peptide" evidence="1">
    <location>
        <begin position="1"/>
        <end position="25"/>
    </location>
</feature>
<protein>
    <submittedName>
        <fullName evidence="2">Uncharacterized protein</fullName>
    </submittedName>
</protein>
<gene>
    <name evidence="2" type="ORF">M9458_043778</name>
</gene>
<dbReference type="EMBL" id="JAMKFB020000022">
    <property type="protein sequence ID" value="KAL0160053.1"/>
    <property type="molecule type" value="Genomic_DNA"/>
</dbReference>